<keyword evidence="3" id="KW-1185">Reference proteome</keyword>
<dbReference type="Proteomes" id="UP001595816">
    <property type="component" value="Unassembled WGS sequence"/>
</dbReference>
<dbReference type="RefSeq" id="WP_253754324.1">
    <property type="nucleotide sequence ID" value="NZ_JAMZDZ010000001.1"/>
</dbReference>
<evidence type="ECO:0000313" key="3">
    <source>
        <dbReference type="Proteomes" id="UP001595816"/>
    </source>
</evidence>
<gene>
    <name evidence="2" type="ORF">ACFOZ4_10895</name>
</gene>
<feature type="domain" description="Roadblock/LAMTOR2" evidence="1">
    <location>
        <begin position="13"/>
        <end position="103"/>
    </location>
</feature>
<dbReference type="PANTHER" id="PTHR36222">
    <property type="entry name" value="SERINE PROTEASE INHIBITOR RV3364C"/>
    <property type="match status" value="1"/>
</dbReference>
<evidence type="ECO:0000259" key="1">
    <source>
        <dbReference type="SMART" id="SM00960"/>
    </source>
</evidence>
<dbReference type="EMBL" id="JBHSAY010000006">
    <property type="protein sequence ID" value="MFC4131109.1"/>
    <property type="molecule type" value="Genomic_DNA"/>
</dbReference>
<dbReference type="SUPFAM" id="SSF103196">
    <property type="entry name" value="Roadblock/LC7 domain"/>
    <property type="match status" value="1"/>
</dbReference>
<dbReference type="Gene3D" id="3.30.450.30">
    <property type="entry name" value="Dynein light chain 2a, cytoplasmic"/>
    <property type="match status" value="1"/>
</dbReference>
<dbReference type="SMART" id="SM00960">
    <property type="entry name" value="Robl_LC7"/>
    <property type="match status" value="1"/>
</dbReference>
<organism evidence="2 3">
    <name type="scientific">Hamadaea flava</name>
    <dbReference type="NCBI Taxonomy" id="1742688"/>
    <lineage>
        <taxon>Bacteria</taxon>
        <taxon>Bacillati</taxon>
        <taxon>Actinomycetota</taxon>
        <taxon>Actinomycetes</taxon>
        <taxon>Micromonosporales</taxon>
        <taxon>Micromonosporaceae</taxon>
        <taxon>Hamadaea</taxon>
    </lineage>
</organism>
<accession>A0ABV8LLF9</accession>
<sequence>MSPQDPGRLAMFSDVLTQLTAKVPKIAHAVAMSSDGLVLARTPRLSQDRAETLCAAVSGEVSLARSTAKFLEAGDHVYSMLVMDLGVLVVQPTPDGSALAALAPELADAADLAYALADLAQRIGQQLSPGLRGAAR</sequence>
<dbReference type="InterPro" id="IPR004942">
    <property type="entry name" value="Roadblock/LAMTOR2_dom"/>
</dbReference>
<evidence type="ECO:0000313" key="2">
    <source>
        <dbReference type="EMBL" id="MFC4131109.1"/>
    </source>
</evidence>
<dbReference type="Pfam" id="PF03259">
    <property type="entry name" value="Robl_LC7"/>
    <property type="match status" value="1"/>
</dbReference>
<protein>
    <submittedName>
        <fullName evidence="2">Roadblock/LC7 domain-containing protein</fullName>
    </submittedName>
</protein>
<comment type="caution">
    <text evidence="2">The sequence shown here is derived from an EMBL/GenBank/DDBJ whole genome shotgun (WGS) entry which is preliminary data.</text>
</comment>
<proteinExistence type="predicted"/>
<dbReference type="InterPro" id="IPR053141">
    <property type="entry name" value="Mycobact_SerProt_Inhib_Rv3364c"/>
</dbReference>
<dbReference type="PANTHER" id="PTHR36222:SF1">
    <property type="entry name" value="SERINE PROTEASE INHIBITOR RV3364C"/>
    <property type="match status" value="1"/>
</dbReference>
<name>A0ABV8LLF9_9ACTN</name>
<reference evidence="3" key="1">
    <citation type="journal article" date="2019" name="Int. J. Syst. Evol. Microbiol.">
        <title>The Global Catalogue of Microorganisms (GCM) 10K type strain sequencing project: providing services to taxonomists for standard genome sequencing and annotation.</title>
        <authorList>
            <consortium name="The Broad Institute Genomics Platform"/>
            <consortium name="The Broad Institute Genome Sequencing Center for Infectious Disease"/>
            <person name="Wu L."/>
            <person name="Ma J."/>
        </authorList>
    </citation>
    <scope>NUCLEOTIDE SEQUENCE [LARGE SCALE GENOMIC DNA]</scope>
    <source>
        <strain evidence="3">CGMCC 4.7289</strain>
    </source>
</reference>